<evidence type="ECO:0000313" key="1">
    <source>
        <dbReference type="EMBL" id="ROQ25960.1"/>
    </source>
</evidence>
<keyword evidence="2" id="KW-1185">Reference proteome</keyword>
<proteinExistence type="predicted"/>
<reference evidence="1 2" key="1">
    <citation type="submission" date="2018-11" db="EMBL/GenBank/DDBJ databases">
        <title>Genomic Encyclopedia of Type Strains, Phase IV (KMG-IV): sequencing the most valuable type-strain genomes for metagenomic binning, comparative biology and taxonomic classification.</title>
        <authorList>
            <person name="Goeker M."/>
        </authorList>
    </citation>
    <scope>NUCLEOTIDE SEQUENCE [LARGE SCALE GENOMIC DNA]</scope>
    <source>
        <strain evidence="1 2">DSM 21945</strain>
    </source>
</reference>
<accession>A0A3N1PGG1</accession>
<dbReference type="Proteomes" id="UP000268033">
    <property type="component" value="Unassembled WGS sequence"/>
</dbReference>
<comment type="caution">
    <text evidence="1">The sequence shown here is derived from an EMBL/GenBank/DDBJ whole genome shotgun (WGS) entry which is preliminary data.</text>
</comment>
<name>A0A3N1PGG1_9GAMM</name>
<gene>
    <name evidence="1" type="ORF">EDC28_105274</name>
</gene>
<dbReference type="AlphaFoldDB" id="A0A3N1PGG1"/>
<sequence length="335" mass="38184">MPWHAKISSPILRVQILGTLKEESCHARCFFRKRAALLLTPWSAGWKDAVQYPELSKLFDNDTQRPMTVKKLPAKLSAWLETRVKLKHQAFQMLCSLNDFDRLKVVEEIVSICKNPSAPDVSVQRKNAFQRLRRSQYPFKGYHYLVMFAVEGPNIVVNDVLFDKRLLSSQEASNMERNALYRVKRNGYAAFDPSKGDSELADKLADNWDNLTPQPVHRIETRHAAINGMLNGLSKATWLMGTHLETAYKGHRIDDYTLFHNPSESAKEDLLECAFDKRAAGRIHGFSHNVHHLAAVLNEAQQRGQQTHWVAHSQGAIIFARAVRVHLKEIGTPLN</sequence>
<organism evidence="1 2">
    <name type="scientific">Gallaecimonas pentaromativorans</name>
    <dbReference type="NCBI Taxonomy" id="584787"/>
    <lineage>
        <taxon>Bacteria</taxon>
        <taxon>Pseudomonadati</taxon>
        <taxon>Pseudomonadota</taxon>
        <taxon>Gammaproteobacteria</taxon>
        <taxon>Enterobacterales</taxon>
        <taxon>Gallaecimonadaceae</taxon>
        <taxon>Gallaecimonas</taxon>
    </lineage>
</organism>
<evidence type="ECO:0000313" key="2">
    <source>
        <dbReference type="Proteomes" id="UP000268033"/>
    </source>
</evidence>
<protein>
    <submittedName>
        <fullName evidence="1">Uncharacterized protein</fullName>
    </submittedName>
</protein>
<dbReference type="EMBL" id="RJUL01000005">
    <property type="protein sequence ID" value="ROQ25960.1"/>
    <property type="molecule type" value="Genomic_DNA"/>
</dbReference>